<dbReference type="HOGENOM" id="CLU_2889457_0_0_1"/>
<sequence>MRHKQIKYEDVPPTAVDLFKECLCRNKIEIGLAHLLFDLNANGYNASGPKSVCKVLHLKWAKP</sequence>
<evidence type="ECO:0000313" key="2">
    <source>
        <dbReference type="Proteomes" id="UP000026961"/>
    </source>
</evidence>
<accession>A0A0E0BIE5</accession>
<name>A0A0E0BIE5_9ORYZ</name>
<keyword evidence="2" id="KW-1185">Reference proteome</keyword>
<evidence type="ECO:0000313" key="1">
    <source>
        <dbReference type="EnsemblPlants" id="OGLUM11G11070.1"/>
    </source>
</evidence>
<protein>
    <submittedName>
        <fullName evidence="1">Uncharacterized protein</fullName>
    </submittedName>
</protein>
<organism evidence="1">
    <name type="scientific">Oryza glumipatula</name>
    <dbReference type="NCBI Taxonomy" id="40148"/>
    <lineage>
        <taxon>Eukaryota</taxon>
        <taxon>Viridiplantae</taxon>
        <taxon>Streptophyta</taxon>
        <taxon>Embryophyta</taxon>
        <taxon>Tracheophyta</taxon>
        <taxon>Spermatophyta</taxon>
        <taxon>Magnoliopsida</taxon>
        <taxon>Liliopsida</taxon>
        <taxon>Poales</taxon>
        <taxon>Poaceae</taxon>
        <taxon>BOP clade</taxon>
        <taxon>Oryzoideae</taxon>
        <taxon>Oryzeae</taxon>
        <taxon>Oryzinae</taxon>
        <taxon>Oryza</taxon>
    </lineage>
</organism>
<dbReference type="AlphaFoldDB" id="A0A0E0BIE5"/>
<dbReference type="EnsemblPlants" id="OGLUM11G11070.1">
    <property type="protein sequence ID" value="OGLUM11G11070.1"/>
    <property type="gene ID" value="OGLUM11G11070"/>
</dbReference>
<reference evidence="1" key="1">
    <citation type="submission" date="2015-04" db="UniProtKB">
        <authorList>
            <consortium name="EnsemblPlants"/>
        </authorList>
    </citation>
    <scope>IDENTIFICATION</scope>
</reference>
<reference evidence="1" key="2">
    <citation type="submission" date="2018-05" db="EMBL/GenBank/DDBJ databases">
        <title>OgluRS3 (Oryza glumaepatula Reference Sequence Version 3).</title>
        <authorList>
            <person name="Zhang J."/>
            <person name="Kudrna D."/>
            <person name="Lee S."/>
            <person name="Talag J."/>
            <person name="Welchert J."/>
            <person name="Wing R.A."/>
        </authorList>
    </citation>
    <scope>NUCLEOTIDE SEQUENCE [LARGE SCALE GENOMIC DNA]</scope>
</reference>
<dbReference type="Proteomes" id="UP000026961">
    <property type="component" value="Chromosome 11"/>
</dbReference>
<dbReference type="Gramene" id="OGLUM11G11070.1">
    <property type="protein sequence ID" value="OGLUM11G11070.1"/>
    <property type="gene ID" value="OGLUM11G11070"/>
</dbReference>
<proteinExistence type="predicted"/>